<reference evidence="1 2" key="1">
    <citation type="journal article" date="2019" name="Sci. Rep.">
        <title>Orb-weaving spider Araneus ventricosus genome elucidates the spidroin gene catalogue.</title>
        <authorList>
            <person name="Kono N."/>
            <person name="Nakamura H."/>
            <person name="Ohtoshi R."/>
            <person name="Moran D.A.P."/>
            <person name="Shinohara A."/>
            <person name="Yoshida Y."/>
            <person name="Fujiwara M."/>
            <person name="Mori M."/>
            <person name="Tomita M."/>
            <person name="Arakawa K."/>
        </authorList>
    </citation>
    <scope>NUCLEOTIDE SEQUENCE [LARGE SCALE GENOMIC DNA]</scope>
</reference>
<dbReference type="OrthoDB" id="8031842at2759"/>
<evidence type="ECO:0000313" key="2">
    <source>
        <dbReference type="Proteomes" id="UP000499080"/>
    </source>
</evidence>
<evidence type="ECO:0000313" key="1">
    <source>
        <dbReference type="EMBL" id="GBN55990.1"/>
    </source>
</evidence>
<sequence length="150" mass="16719">MTSSQQTCFASGLVDYALLLSRKIAAKLPHQVCNDKLISRKVKLAASVHAIWELDRFESQIIWGKSPCSKGSGKKSPKINGWCALLHDIHIGPFFFAETSVTVNLDMLQIYAVHQMQHLKPIDIFQQEAGTRMFQHFAGTGLLAGYPQGY</sequence>
<gene>
    <name evidence="1" type="ORF">AVEN_121817_1</name>
</gene>
<organism evidence="1 2">
    <name type="scientific">Araneus ventricosus</name>
    <name type="common">Orbweaver spider</name>
    <name type="synonym">Epeira ventricosa</name>
    <dbReference type="NCBI Taxonomy" id="182803"/>
    <lineage>
        <taxon>Eukaryota</taxon>
        <taxon>Metazoa</taxon>
        <taxon>Ecdysozoa</taxon>
        <taxon>Arthropoda</taxon>
        <taxon>Chelicerata</taxon>
        <taxon>Arachnida</taxon>
        <taxon>Araneae</taxon>
        <taxon>Araneomorphae</taxon>
        <taxon>Entelegynae</taxon>
        <taxon>Araneoidea</taxon>
        <taxon>Araneidae</taxon>
        <taxon>Araneus</taxon>
    </lineage>
</organism>
<dbReference type="AlphaFoldDB" id="A0A4Y2PZG3"/>
<protein>
    <submittedName>
        <fullName evidence="1">Uncharacterized protein</fullName>
    </submittedName>
</protein>
<proteinExistence type="predicted"/>
<name>A0A4Y2PZG3_ARAVE</name>
<keyword evidence="2" id="KW-1185">Reference proteome</keyword>
<dbReference type="EMBL" id="BGPR01012422">
    <property type="protein sequence ID" value="GBN55990.1"/>
    <property type="molecule type" value="Genomic_DNA"/>
</dbReference>
<accession>A0A4Y2PZG3</accession>
<dbReference type="Proteomes" id="UP000499080">
    <property type="component" value="Unassembled WGS sequence"/>
</dbReference>
<comment type="caution">
    <text evidence="1">The sequence shown here is derived from an EMBL/GenBank/DDBJ whole genome shotgun (WGS) entry which is preliminary data.</text>
</comment>